<evidence type="ECO:0000313" key="4">
    <source>
        <dbReference type="RefSeq" id="XP_033530678.1"/>
    </source>
</evidence>
<reference evidence="4" key="3">
    <citation type="submission" date="2025-04" db="UniProtKB">
        <authorList>
            <consortium name="RefSeq"/>
        </authorList>
    </citation>
    <scope>IDENTIFICATION</scope>
    <source>
        <strain evidence="4">CBS 781.70</strain>
    </source>
</reference>
<organism evidence="2">
    <name type="scientific">Eremomyces bilateralis CBS 781.70</name>
    <dbReference type="NCBI Taxonomy" id="1392243"/>
    <lineage>
        <taxon>Eukaryota</taxon>
        <taxon>Fungi</taxon>
        <taxon>Dikarya</taxon>
        <taxon>Ascomycota</taxon>
        <taxon>Pezizomycotina</taxon>
        <taxon>Dothideomycetes</taxon>
        <taxon>Dothideomycetes incertae sedis</taxon>
        <taxon>Eremomycetales</taxon>
        <taxon>Eremomycetaceae</taxon>
        <taxon>Eremomyces</taxon>
    </lineage>
</organism>
<feature type="region of interest" description="Disordered" evidence="1">
    <location>
        <begin position="241"/>
        <end position="262"/>
    </location>
</feature>
<name>A0A6G1FTC9_9PEZI</name>
<reference evidence="4" key="2">
    <citation type="submission" date="2020-04" db="EMBL/GenBank/DDBJ databases">
        <authorList>
            <consortium name="NCBI Genome Project"/>
        </authorList>
    </citation>
    <scope>NUCLEOTIDE SEQUENCE</scope>
    <source>
        <strain evidence="4">CBS 781.70</strain>
    </source>
</reference>
<accession>A0A6G1FTC9</accession>
<evidence type="ECO:0000256" key="1">
    <source>
        <dbReference type="SAM" id="MobiDB-lite"/>
    </source>
</evidence>
<reference evidence="2 4" key="1">
    <citation type="submission" date="2020-01" db="EMBL/GenBank/DDBJ databases">
        <authorList>
            <consortium name="DOE Joint Genome Institute"/>
            <person name="Haridas S."/>
            <person name="Albert R."/>
            <person name="Binder M."/>
            <person name="Bloem J."/>
            <person name="Labutti K."/>
            <person name="Salamov A."/>
            <person name="Andreopoulos B."/>
            <person name="Baker S.E."/>
            <person name="Barry K."/>
            <person name="Bills G."/>
            <person name="Bluhm B.H."/>
            <person name="Cannon C."/>
            <person name="Castanera R."/>
            <person name="Culley D.E."/>
            <person name="Daum C."/>
            <person name="Ezra D."/>
            <person name="Gonzalez J.B."/>
            <person name="Henrissat B."/>
            <person name="Kuo A."/>
            <person name="Liang C."/>
            <person name="Lipzen A."/>
            <person name="Lutzoni F."/>
            <person name="Magnuson J."/>
            <person name="Mondo S."/>
            <person name="Nolan M."/>
            <person name="Ohm R."/>
            <person name="Pangilinan J."/>
            <person name="Park H.-J."/>
            <person name="Ramirez L."/>
            <person name="Alfaro M."/>
            <person name="Sun H."/>
            <person name="Tritt A."/>
            <person name="Yoshinaga Y."/>
            <person name="Zwiers L.-H."/>
            <person name="Turgeon B.G."/>
            <person name="Goodwin S.B."/>
            <person name="Spatafora J.W."/>
            <person name="Crous P.W."/>
            <person name="Grigoriev I.V."/>
        </authorList>
    </citation>
    <scope>NUCLEOTIDE SEQUENCE</scope>
    <source>
        <strain evidence="2 4">CBS 781.70</strain>
    </source>
</reference>
<evidence type="ECO:0000313" key="2">
    <source>
        <dbReference type="EMBL" id="KAF1809047.1"/>
    </source>
</evidence>
<gene>
    <name evidence="2 4" type="ORF">P152DRAFT_174507</name>
</gene>
<protein>
    <submittedName>
        <fullName evidence="2 4">Uncharacterized protein</fullName>
    </submittedName>
</protein>
<dbReference type="Proteomes" id="UP000504638">
    <property type="component" value="Unplaced"/>
</dbReference>
<evidence type="ECO:0000313" key="3">
    <source>
        <dbReference type="Proteomes" id="UP000504638"/>
    </source>
</evidence>
<dbReference type="EMBL" id="ML975176">
    <property type="protein sequence ID" value="KAF1809047.1"/>
    <property type="molecule type" value="Genomic_DNA"/>
</dbReference>
<dbReference type="AlphaFoldDB" id="A0A6G1FTC9"/>
<dbReference type="GeneID" id="54414694"/>
<dbReference type="RefSeq" id="XP_033530678.1">
    <property type="nucleotide sequence ID" value="XM_033674124.1"/>
</dbReference>
<proteinExistence type="predicted"/>
<keyword evidence="3" id="KW-1185">Reference proteome</keyword>
<sequence length="306" mass="34614">MTTPTQSTGAHRLNLDKEDGALEVLMTPDFTGTKALREVKLILDANQFSNFQDDMYATLFEQCVGHTWRKIHLKVESGVLFTRRSFIAVGPPVNGDHFLVGDPGKCALQDLDTDESSEEEDELSQIHDFLWSYITDADHSKKFCGQFLLQPKPKACIESLLQLGERHKIRTLILEGPIDEQLKEDLVQALCTDNSTVIDNGVIRRAQDPNSRLKEKSRYATFFKDMVVINNHLGRQLERERLDAPDRTRQKSPGSKATIGLKMTRGGEPFLPITERSMEIEFGWLACQVARKQTGLRRSGRIAKKS</sequence>